<reference evidence="3" key="2">
    <citation type="submission" date="2024-04" db="EMBL/GenBank/DDBJ databases">
        <authorList>
            <person name="Chen Y."/>
            <person name="Shah S."/>
            <person name="Dougan E. K."/>
            <person name="Thang M."/>
            <person name="Chan C."/>
        </authorList>
    </citation>
    <scope>NUCLEOTIDE SEQUENCE [LARGE SCALE GENOMIC DNA]</scope>
</reference>
<accession>A0A9P1M4L0</accession>
<proteinExistence type="predicted"/>
<protein>
    <submittedName>
        <fullName evidence="2">Uncharacterized protein</fullName>
    </submittedName>
</protein>
<dbReference type="EMBL" id="CAMXCT020006783">
    <property type="protein sequence ID" value="CAL1173362.1"/>
    <property type="molecule type" value="Genomic_DNA"/>
</dbReference>
<dbReference type="AlphaFoldDB" id="A0A9P1M4L0"/>
<feature type="non-terminal residue" evidence="2">
    <location>
        <position position="1"/>
    </location>
</feature>
<name>A0A9P1M4L0_9DINO</name>
<comment type="caution">
    <text evidence="2">The sequence shown here is derived from an EMBL/GenBank/DDBJ whole genome shotgun (WGS) entry which is preliminary data.</text>
</comment>
<evidence type="ECO:0000313" key="4">
    <source>
        <dbReference type="Proteomes" id="UP001152797"/>
    </source>
</evidence>
<keyword evidence="4" id="KW-1185">Reference proteome</keyword>
<dbReference type="Proteomes" id="UP001152797">
    <property type="component" value="Unassembled WGS sequence"/>
</dbReference>
<gene>
    <name evidence="2" type="ORF">C1SCF055_LOCUS44442</name>
</gene>
<feature type="compositionally biased region" description="Polar residues" evidence="1">
    <location>
        <begin position="83"/>
        <end position="93"/>
    </location>
</feature>
<dbReference type="EMBL" id="CAMXCT030006783">
    <property type="protein sequence ID" value="CAL4807299.1"/>
    <property type="molecule type" value="Genomic_DNA"/>
</dbReference>
<feature type="region of interest" description="Disordered" evidence="1">
    <location>
        <begin position="83"/>
        <end position="133"/>
    </location>
</feature>
<dbReference type="EMBL" id="CAMXCT010006783">
    <property type="protein sequence ID" value="CAI4019987.1"/>
    <property type="molecule type" value="Genomic_DNA"/>
</dbReference>
<feature type="compositionally biased region" description="Acidic residues" evidence="1">
    <location>
        <begin position="124"/>
        <end position="133"/>
    </location>
</feature>
<evidence type="ECO:0000313" key="2">
    <source>
        <dbReference type="EMBL" id="CAI4019987.1"/>
    </source>
</evidence>
<evidence type="ECO:0000256" key="1">
    <source>
        <dbReference type="SAM" id="MobiDB-lite"/>
    </source>
</evidence>
<organism evidence="2">
    <name type="scientific">Cladocopium goreaui</name>
    <dbReference type="NCBI Taxonomy" id="2562237"/>
    <lineage>
        <taxon>Eukaryota</taxon>
        <taxon>Sar</taxon>
        <taxon>Alveolata</taxon>
        <taxon>Dinophyceae</taxon>
        <taxon>Suessiales</taxon>
        <taxon>Symbiodiniaceae</taxon>
        <taxon>Cladocopium</taxon>
    </lineage>
</organism>
<evidence type="ECO:0000313" key="3">
    <source>
        <dbReference type="EMBL" id="CAL1173362.1"/>
    </source>
</evidence>
<reference evidence="2" key="1">
    <citation type="submission" date="2022-10" db="EMBL/GenBank/DDBJ databases">
        <authorList>
            <person name="Chen Y."/>
            <person name="Dougan E. K."/>
            <person name="Chan C."/>
            <person name="Rhodes N."/>
            <person name="Thang M."/>
        </authorList>
    </citation>
    <scope>NUCLEOTIDE SEQUENCE</scope>
</reference>
<sequence>ECRQDVPYVGEDPGYRGDNVVYLCRSLSHTPLRHQQDRPAEDSGLRCAERNNYTITFAEPEPWQSQVMKSNFRNFSRSSFKTSIQSVKQSSQMRLPRGRRSDTETESEFSTCGSTEVPGSPILSDDEGDVPSDEEARLPLCDHIVVMQVRPHPNGWVYASEAVCQARKGRGKKNQEADTSDGRMAVMPYCLDRPTKRTSECCRRTAGSAQTSTQYTRCLSSLFEGPESHWPRGYTDPLTLENWWHKGVTWAWERDFYLEV</sequence>